<organism evidence="2 3">
    <name type="scientific">SAR92 clade bacterium</name>
    <dbReference type="NCBI Taxonomy" id="2315479"/>
    <lineage>
        <taxon>Bacteria</taxon>
        <taxon>Pseudomonadati</taxon>
        <taxon>Pseudomonadota</taxon>
        <taxon>Gammaproteobacteria</taxon>
        <taxon>Cellvibrionales</taxon>
        <taxon>Porticoccaceae</taxon>
        <taxon>SAR92 clade</taxon>
    </lineage>
</organism>
<reference evidence="2 3" key="1">
    <citation type="submission" date="2019-02" db="EMBL/GenBank/DDBJ databases">
        <title>Prokaryotic population dynamics and viral predation in marine succession experiment using metagenomics: the confinement effect.</title>
        <authorList>
            <person name="Haro-Moreno J.M."/>
            <person name="Rodriguez-Valera F."/>
            <person name="Lopez-Perez M."/>
        </authorList>
    </citation>
    <scope>NUCLEOTIDE SEQUENCE [LARGE SCALE GENOMIC DNA]</scope>
    <source>
        <strain evidence="2">MED-G170</strain>
    </source>
</reference>
<evidence type="ECO:0008006" key="4">
    <source>
        <dbReference type="Google" id="ProtNLM"/>
    </source>
</evidence>
<comment type="caution">
    <text evidence="2">The sequence shown here is derived from an EMBL/GenBank/DDBJ whole genome shotgun (WGS) entry which is preliminary data.</text>
</comment>
<dbReference type="PROSITE" id="PS51257">
    <property type="entry name" value="PROKAR_LIPOPROTEIN"/>
    <property type="match status" value="1"/>
</dbReference>
<dbReference type="AlphaFoldDB" id="A0A520M9U5"/>
<accession>A0A520M9U5</accession>
<dbReference type="EMBL" id="SHBP01000032">
    <property type="protein sequence ID" value="RZO17961.1"/>
    <property type="molecule type" value="Genomic_DNA"/>
</dbReference>
<dbReference type="Proteomes" id="UP000315889">
    <property type="component" value="Unassembled WGS sequence"/>
</dbReference>
<evidence type="ECO:0000313" key="2">
    <source>
        <dbReference type="EMBL" id="RZO17961.1"/>
    </source>
</evidence>
<keyword evidence="1" id="KW-0732">Signal</keyword>
<feature type="chain" id="PRO_5021726337" description="Lipoprotein" evidence="1">
    <location>
        <begin position="18"/>
        <end position="86"/>
    </location>
</feature>
<feature type="signal peptide" evidence="1">
    <location>
        <begin position="1"/>
        <end position="17"/>
    </location>
</feature>
<name>A0A520M9U5_9GAMM</name>
<gene>
    <name evidence="2" type="ORF">EVB03_10120</name>
</gene>
<proteinExistence type="predicted"/>
<protein>
    <recommendedName>
        <fullName evidence="4">Lipoprotein</fullName>
    </recommendedName>
</protein>
<sequence length="86" mass="9848">MKNIVTLLMVLALTSCASTEVIEARKAAIDKADHEECLSFGFTENTEAYGGCRLTLKSIRAQEENTDALQHNRRVDFRWCRGFYCW</sequence>
<evidence type="ECO:0000256" key="1">
    <source>
        <dbReference type="SAM" id="SignalP"/>
    </source>
</evidence>
<evidence type="ECO:0000313" key="3">
    <source>
        <dbReference type="Proteomes" id="UP000315889"/>
    </source>
</evidence>